<evidence type="ECO:0000256" key="11">
    <source>
        <dbReference type="SAM" id="MobiDB-lite"/>
    </source>
</evidence>
<accession>A0AA88TTW3</accession>
<dbReference type="PANTHER" id="PTHR45364:SF11">
    <property type="entry name" value="HISTONE DEACETYLASE 9"/>
    <property type="match status" value="1"/>
</dbReference>
<feature type="region of interest" description="Disordered" evidence="11">
    <location>
        <begin position="550"/>
        <end position="648"/>
    </location>
</feature>
<feature type="region of interest" description="Disordered" evidence="11">
    <location>
        <begin position="468"/>
        <end position="507"/>
    </location>
</feature>
<evidence type="ECO:0000256" key="1">
    <source>
        <dbReference type="ARBA" id="ARBA00004123"/>
    </source>
</evidence>
<feature type="compositionally biased region" description="Basic and acidic residues" evidence="11">
    <location>
        <begin position="285"/>
        <end position="296"/>
    </location>
</feature>
<evidence type="ECO:0000256" key="10">
    <source>
        <dbReference type="ARBA" id="ARBA00048287"/>
    </source>
</evidence>
<evidence type="ECO:0000313" key="13">
    <source>
        <dbReference type="EMBL" id="KAK2887722.1"/>
    </source>
</evidence>
<feature type="compositionally biased region" description="Basic and acidic residues" evidence="11">
    <location>
        <begin position="310"/>
        <end position="324"/>
    </location>
</feature>
<evidence type="ECO:0000256" key="7">
    <source>
        <dbReference type="ARBA" id="ARBA00023015"/>
    </source>
</evidence>
<feature type="compositionally biased region" description="Basic and acidic residues" evidence="11">
    <location>
        <begin position="181"/>
        <end position="203"/>
    </location>
</feature>
<name>A0AA88TTW3_9TELE</name>
<keyword evidence="4" id="KW-0678">Repressor</keyword>
<keyword evidence="8" id="KW-0804">Transcription</keyword>
<evidence type="ECO:0000256" key="4">
    <source>
        <dbReference type="ARBA" id="ARBA00022491"/>
    </source>
</evidence>
<dbReference type="GO" id="GO:0005634">
    <property type="term" value="C:nucleus"/>
    <property type="evidence" value="ECO:0007669"/>
    <property type="project" value="UniProtKB-SubCell"/>
</dbReference>
<keyword evidence="6" id="KW-0156">Chromatin regulator</keyword>
<feature type="region of interest" description="Disordered" evidence="11">
    <location>
        <begin position="256"/>
        <end position="357"/>
    </location>
</feature>
<feature type="compositionally biased region" description="Polar residues" evidence="11">
    <location>
        <begin position="1"/>
        <end position="12"/>
    </location>
</feature>
<feature type="region of interest" description="Disordered" evidence="11">
    <location>
        <begin position="181"/>
        <end position="222"/>
    </location>
</feature>
<keyword evidence="9" id="KW-0539">Nucleus</keyword>
<feature type="region of interest" description="Disordered" evidence="11">
    <location>
        <begin position="1"/>
        <end position="40"/>
    </location>
</feature>
<dbReference type="Gene3D" id="6.10.250.1550">
    <property type="match status" value="1"/>
</dbReference>
<organism evidence="13 14">
    <name type="scientific">Cirrhinus molitorella</name>
    <name type="common">mud carp</name>
    <dbReference type="NCBI Taxonomy" id="172907"/>
    <lineage>
        <taxon>Eukaryota</taxon>
        <taxon>Metazoa</taxon>
        <taxon>Chordata</taxon>
        <taxon>Craniata</taxon>
        <taxon>Vertebrata</taxon>
        <taxon>Euteleostomi</taxon>
        <taxon>Actinopterygii</taxon>
        <taxon>Neopterygii</taxon>
        <taxon>Teleostei</taxon>
        <taxon>Ostariophysi</taxon>
        <taxon>Cypriniformes</taxon>
        <taxon>Cyprinidae</taxon>
        <taxon>Labeoninae</taxon>
        <taxon>Labeonini</taxon>
        <taxon>Cirrhinus</taxon>
    </lineage>
</organism>
<keyword evidence="7" id="KW-0805">Transcription regulation</keyword>
<comment type="subcellular location">
    <subcellularLocation>
        <location evidence="1">Nucleus</location>
    </subcellularLocation>
</comment>
<evidence type="ECO:0000256" key="8">
    <source>
        <dbReference type="ARBA" id="ARBA00023163"/>
    </source>
</evidence>
<evidence type="ECO:0000256" key="3">
    <source>
        <dbReference type="ARBA" id="ARBA00012111"/>
    </source>
</evidence>
<feature type="domain" description="Histone deacetylase glutamine rich N-terminal" evidence="12">
    <location>
        <begin position="110"/>
        <end position="201"/>
    </location>
</feature>
<dbReference type="Proteomes" id="UP001187343">
    <property type="component" value="Unassembled WGS sequence"/>
</dbReference>
<evidence type="ECO:0000256" key="6">
    <source>
        <dbReference type="ARBA" id="ARBA00022853"/>
    </source>
</evidence>
<comment type="similarity">
    <text evidence="2">Belongs to the histone deacetylase family. HD type 2 subfamily.</text>
</comment>
<evidence type="ECO:0000256" key="2">
    <source>
        <dbReference type="ARBA" id="ARBA00007738"/>
    </source>
</evidence>
<feature type="compositionally biased region" description="Low complexity" evidence="11">
    <location>
        <begin position="341"/>
        <end position="355"/>
    </location>
</feature>
<evidence type="ECO:0000256" key="9">
    <source>
        <dbReference type="ARBA" id="ARBA00023242"/>
    </source>
</evidence>
<proteinExistence type="inferred from homology"/>
<dbReference type="EC" id="3.5.1.98" evidence="3"/>
<dbReference type="EMBL" id="JAUYZG010000015">
    <property type="protein sequence ID" value="KAK2887722.1"/>
    <property type="molecule type" value="Genomic_DNA"/>
</dbReference>
<comment type="caution">
    <text evidence="13">The sequence shown here is derived from an EMBL/GenBank/DDBJ whole genome shotgun (WGS) entry which is preliminary data.</text>
</comment>
<dbReference type="InterPro" id="IPR024643">
    <property type="entry name" value="Hist_deacetylase_Gln_rich_N"/>
</dbReference>
<sequence length="648" mass="73288">MKSTDKNIQMSQGRLEELTEEAQKGWEKPEGLCTEETERSGGRWAAESAWRRSEAQVMLQTIYESDSSITAEWRRRRLDSHSAAIASDSEVLSTVGSTLEVSMLDWDRDSDEWEKQLQRELLLIQRQQQIQKQLLISEFQKQHQNLLRQHQAQLEEHIKLQQALLTLRQQQEVFAEERRLVGEEEREEVRDDEKELHRRETQKHQHHRRKERSKESAMASTEVRQKLHDFLMSKSAKDPVSGAGYPLSRSKLWYSSAHPGPAEQSSPPLGETPPTFKYPLTSGLDYREDFPLRKTASEPNLKVRSRLKQKVSERRSGPIRRRDGSVLVTPLKKRTLDLTDSSANESPAGSGPSSPIGLCNNENGASYRSSTTQIERCLSQGGVLQTDGSMSLLNLYTSPSLPNLTLALHPAHAHICTGTALKDRSTEGLAAAASPVSMEAKVSNGQQALLQHLLLKEQRQQRMMSPVTGSVPVLSSSPLVMKDRPSASSRARLPRHRPLNRTQSAPLPQSTLAQLVLQQQHHNFMEKQKQLHQHVHISQVLSQSIEQLRNPSTHLEEEEEGASVEHRQPEITSPPAGVIRSRSETTSAHTRVIRLKTEPEDGDREEERGGVREEDMRRDTGGEQKEISARIKRSDAEHCLENMTETDV</sequence>
<dbReference type="Pfam" id="PF12203">
    <property type="entry name" value="HDAC4_Gln"/>
    <property type="match status" value="1"/>
</dbReference>
<reference evidence="13" key="1">
    <citation type="submission" date="2023-08" db="EMBL/GenBank/DDBJ databases">
        <title>Chromosome-level Genome Assembly of mud carp (Cirrhinus molitorella).</title>
        <authorList>
            <person name="Liu H."/>
        </authorList>
    </citation>
    <scope>NUCLEOTIDE SEQUENCE</scope>
    <source>
        <strain evidence="13">Prfri</strain>
        <tissue evidence="13">Muscle</tissue>
    </source>
</reference>
<dbReference type="PANTHER" id="PTHR45364">
    <property type="entry name" value="HISTONE DEACETYLASE 9-RELATED"/>
    <property type="match status" value="1"/>
</dbReference>
<evidence type="ECO:0000256" key="5">
    <source>
        <dbReference type="ARBA" id="ARBA00022801"/>
    </source>
</evidence>
<dbReference type="AlphaFoldDB" id="A0AA88TTW3"/>
<gene>
    <name evidence="13" type="ORF">Q8A67_015950</name>
</gene>
<protein>
    <recommendedName>
        <fullName evidence="3">histone deacetylase</fullName>
        <ecNumber evidence="3">3.5.1.98</ecNumber>
    </recommendedName>
</protein>
<evidence type="ECO:0000313" key="14">
    <source>
        <dbReference type="Proteomes" id="UP001187343"/>
    </source>
</evidence>
<feature type="compositionally biased region" description="Basic and acidic residues" evidence="11">
    <location>
        <begin position="14"/>
        <end position="40"/>
    </location>
</feature>
<evidence type="ECO:0000259" key="12">
    <source>
        <dbReference type="Pfam" id="PF12203"/>
    </source>
</evidence>
<comment type="catalytic activity">
    <reaction evidence="10">
        <text>N(6)-acetyl-L-lysyl-[histone] + H2O = L-lysyl-[histone] + acetate</text>
        <dbReference type="Rhea" id="RHEA:58196"/>
        <dbReference type="Rhea" id="RHEA-COMP:9845"/>
        <dbReference type="Rhea" id="RHEA-COMP:11338"/>
        <dbReference type="ChEBI" id="CHEBI:15377"/>
        <dbReference type="ChEBI" id="CHEBI:29969"/>
        <dbReference type="ChEBI" id="CHEBI:30089"/>
        <dbReference type="ChEBI" id="CHEBI:61930"/>
        <dbReference type="EC" id="3.5.1.98"/>
    </reaction>
</comment>
<feature type="compositionally biased region" description="Low complexity" evidence="11">
    <location>
        <begin position="468"/>
        <end position="491"/>
    </location>
</feature>
<feature type="compositionally biased region" description="Basic and acidic residues" evidence="11">
    <location>
        <begin position="595"/>
        <end position="640"/>
    </location>
</feature>
<keyword evidence="5" id="KW-0378">Hydrolase</keyword>
<dbReference type="GO" id="GO:0141221">
    <property type="term" value="F:histone deacetylase activity, hydrolytic mechanism"/>
    <property type="evidence" value="ECO:0007669"/>
    <property type="project" value="UniProtKB-EC"/>
</dbReference>
<keyword evidence="14" id="KW-1185">Reference proteome</keyword>